<evidence type="ECO:0000256" key="4">
    <source>
        <dbReference type="ARBA" id="ARBA00012142"/>
    </source>
</evidence>
<keyword evidence="11 14" id="KW-0324">Glycolysis</keyword>
<evidence type="ECO:0000256" key="7">
    <source>
        <dbReference type="ARBA" id="ARBA00022741"/>
    </source>
</evidence>
<feature type="domain" description="Pyruvate kinase barrel" evidence="15">
    <location>
        <begin position="10"/>
        <end position="336"/>
    </location>
</feature>
<keyword evidence="5 14" id="KW-0808">Transferase</keyword>
<evidence type="ECO:0000256" key="2">
    <source>
        <dbReference type="ARBA" id="ARBA00004997"/>
    </source>
</evidence>
<dbReference type="InterPro" id="IPR015806">
    <property type="entry name" value="Pyrv_Knase_insert_dom_sf"/>
</dbReference>
<evidence type="ECO:0000256" key="14">
    <source>
        <dbReference type="RuleBase" id="RU000504"/>
    </source>
</evidence>
<evidence type="ECO:0000313" key="16">
    <source>
        <dbReference type="EMBL" id="AJK51255.1"/>
    </source>
</evidence>
<dbReference type="EC" id="2.7.1.40" evidence="4 13"/>
<evidence type="ECO:0000256" key="8">
    <source>
        <dbReference type="ARBA" id="ARBA00022777"/>
    </source>
</evidence>
<dbReference type="Gene3D" id="3.20.20.60">
    <property type="entry name" value="Phosphoenolpyruvate-binding domains"/>
    <property type="match status" value="1"/>
</dbReference>
<dbReference type="FunFam" id="2.40.33.10:FF:000001">
    <property type="entry name" value="Pyruvate kinase"/>
    <property type="match status" value="1"/>
</dbReference>
<organism evidence="16 17">
    <name type="scientific">Mycoplasma capricolum subsp. capripneumoniae 87001</name>
    <dbReference type="NCBI Taxonomy" id="1124992"/>
    <lineage>
        <taxon>Bacteria</taxon>
        <taxon>Bacillati</taxon>
        <taxon>Mycoplasmatota</taxon>
        <taxon>Mollicutes</taxon>
        <taxon>Mycoplasmataceae</taxon>
        <taxon>Mycoplasma</taxon>
    </lineage>
</organism>
<dbReference type="Proteomes" id="UP000031910">
    <property type="component" value="Chromosome"/>
</dbReference>
<dbReference type="NCBIfam" id="NF004491">
    <property type="entry name" value="PRK05826.1"/>
    <property type="match status" value="1"/>
</dbReference>
<dbReference type="NCBIfam" id="TIGR01064">
    <property type="entry name" value="pyruv_kin"/>
    <property type="match status" value="1"/>
</dbReference>
<keyword evidence="6" id="KW-0479">Metal-binding</keyword>
<evidence type="ECO:0000256" key="6">
    <source>
        <dbReference type="ARBA" id="ARBA00022723"/>
    </source>
</evidence>
<keyword evidence="10 14" id="KW-0460">Magnesium</keyword>
<sequence length="370" mass="41610">MTKETLQKRMKRTKVITTIGPSTHSAEAIKELFNNGMTTIRLNFSHGSYEEHGYRIKAAKKISKALNKPISIILDTKGPEIRLGKFKDNKQEVVKGQSITIYTDNYSYLNKECVQGEMTVAYDMSVDLKPGDMILIDDGKLELTVDSVEPQIIKATAFNHHIVKTNKRVNLPGINFSLPFLSEKDEKDILFGCDQGVDYIAASFVNTAENVRQIKEILTKANANHIQIISKIESQVGLDNIDEIIDESDGIMVARGDLGLEIPYYDVPYWEKIIIRKCREKGKIVIVATQMLETMTENPSPTRAEVTDVYFATELGADATMLSGESAAGDYPFLTVHTMSTINKRAEVEFYNKIYYQVQLDNARNSTSRT</sequence>
<dbReference type="InterPro" id="IPR015793">
    <property type="entry name" value="Pyrv_Knase_brl"/>
</dbReference>
<gene>
    <name evidence="16" type="ORF">MCCG_0272</name>
</gene>
<dbReference type="Gene3D" id="2.40.33.10">
    <property type="entry name" value="PK beta-barrel domain-like"/>
    <property type="match status" value="1"/>
</dbReference>
<dbReference type="InterPro" id="IPR011037">
    <property type="entry name" value="Pyrv_Knase-like_insert_dom_sf"/>
</dbReference>
<comment type="catalytic activity">
    <reaction evidence="14">
        <text>pyruvate + ATP = phosphoenolpyruvate + ADP + H(+)</text>
        <dbReference type="Rhea" id="RHEA:18157"/>
        <dbReference type="ChEBI" id="CHEBI:15361"/>
        <dbReference type="ChEBI" id="CHEBI:15378"/>
        <dbReference type="ChEBI" id="CHEBI:30616"/>
        <dbReference type="ChEBI" id="CHEBI:58702"/>
        <dbReference type="ChEBI" id="CHEBI:456216"/>
        <dbReference type="EC" id="2.7.1.40"/>
    </reaction>
</comment>
<proteinExistence type="inferred from homology"/>
<dbReference type="KEGG" id="mcai:MCCG_0272"/>
<evidence type="ECO:0000256" key="10">
    <source>
        <dbReference type="ARBA" id="ARBA00022842"/>
    </source>
</evidence>
<keyword evidence="9" id="KW-0067">ATP-binding</keyword>
<evidence type="ECO:0000256" key="11">
    <source>
        <dbReference type="ARBA" id="ARBA00023152"/>
    </source>
</evidence>
<dbReference type="PRINTS" id="PR01050">
    <property type="entry name" value="PYRUVTKNASE"/>
</dbReference>
<evidence type="ECO:0000256" key="3">
    <source>
        <dbReference type="ARBA" id="ARBA00008663"/>
    </source>
</evidence>
<dbReference type="GO" id="GO:0004743">
    <property type="term" value="F:pyruvate kinase activity"/>
    <property type="evidence" value="ECO:0007669"/>
    <property type="project" value="UniProtKB-UniRule"/>
</dbReference>
<dbReference type="Gene3D" id="3.40.1380.20">
    <property type="entry name" value="Pyruvate kinase, C-terminal domain"/>
    <property type="match status" value="1"/>
</dbReference>
<protein>
    <recommendedName>
        <fullName evidence="4 13">Pyruvate kinase</fullName>
        <ecNumber evidence="4 13">2.7.1.40</ecNumber>
    </recommendedName>
</protein>
<evidence type="ECO:0000256" key="13">
    <source>
        <dbReference type="NCBIfam" id="TIGR01064"/>
    </source>
</evidence>
<dbReference type="PANTHER" id="PTHR11817">
    <property type="entry name" value="PYRUVATE KINASE"/>
    <property type="match status" value="1"/>
</dbReference>
<dbReference type="EMBL" id="CP006959">
    <property type="protein sequence ID" value="AJK51255.1"/>
    <property type="molecule type" value="Genomic_DNA"/>
</dbReference>
<dbReference type="InterPro" id="IPR001697">
    <property type="entry name" value="Pyr_Knase"/>
</dbReference>
<evidence type="ECO:0000259" key="15">
    <source>
        <dbReference type="Pfam" id="PF00224"/>
    </source>
</evidence>
<accession>A0A9N7BIV1</accession>
<keyword evidence="12 16" id="KW-0670">Pyruvate</keyword>
<dbReference type="Pfam" id="PF00224">
    <property type="entry name" value="PK"/>
    <property type="match status" value="1"/>
</dbReference>
<dbReference type="SUPFAM" id="SSF50800">
    <property type="entry name" value="PK beta-barrel domain-like"/>
    <property type="match status" value="1"/>
</dbReference>
<keyword evidence="8 14" id="KW-0418">Kinase</keyword>
<keyword evidence="7" id="KW-0547">Nucleotide-binding</keyword>
<evidence type="ECO:0000256" key="5">
    <source>
        <dbReference type="ARBA" id="ARBA00022679"/>
    </source>
</evidence>
<dbReference type="AlphaFoldDB" id="A0A9N7BIV1"/>
<dbReference type="GO" id="GO:0030955">
    <property type="term" value="F:potassium ion binding"/>
    <property type="evidence" value="ECO:0007669"/>
    <property type="project" value="UniProtKB-UniRule"/>
</dbReference>
<evidence type="ECO:0000256" key="9">
    <source>
        <dbReference type="ARBA" id="ARBA00022840"/>
    </source>
</evidence>
<evidence type="ECO:0000256" key="12">
    <source>
        <dbReference type="ARBA" id="ARBA00023317"/>
    </source>
</evidence>
<dbReference type="InterPro" id="IPR036918">
    <property type="entry name" value="Pyrv_Knase_C_sf"/>
</dbReference>
<evidence type="ECO:0000256" key="1">
    <source>
        <dbReference type="ARBA" id="ARBA00001958"/>
    </source>
</evidence>
<evidence type="ECO:0000313" key="17">
    <source>
        <dbReference type="Proteomes" id="UP000031910"/>
    </source>
</evidence>
<dbReference type="InterPro" id="IPR015813">
    <property type="entry name" value="Pyrv/PenolPyrv_kinase-like_dom"/>
</dbReference>
<dbReference type="SUPFAM" id="SSF51621">
    <property type="entry name" value="Phosphoenolpyruvate/pyruvate domain"/>
    <property type="match status" value="1"/>
</dbReference>
<dbReference type="GO" id="GO:0005524">
    <property type="term" value="F:ATP binding"/>
    <property type="evidence" value="ECO:0007669"/>
    <property type="project" value="UniProtKB-KW"/>
</dbReference>
<comment type="similarity">
    <text evidence="3 14">Belongs to the pyruvate kinase family.</text>
</comment>
<keyword evidence="17" id="KW-1185">Reference proteome</keyword>
<dbReference type="InterPro" id="IPR040442">
    <property type="entry name" value="Pyrv_kinase-like_dom_sf"/>
</dbReference>
<dbReference type="GO" id="GO:0016301">
    <property type="term" value="F:kinase activity"/>
    <property type="evidence" value="ECO:0007669"/>
    <property type="project" value="UniProtKB-KW"/>
</dbReference>
<name>A0A9N7BIV1_MYCCC</name>
<comment type="cofactor">
    <cofactor evidence="1">
        <name>K(+)</name>
        <dbReference type="ChEBI" id="CHEBI:29103"/>
    </cofactor>
</comment>
<dbReference type="GO" id="GO:0000287">
    <property type="term" value="F:magnesium ion binding"/>
    <property type="evidence" value="ECO:0007669"/>
    <property type="project" value="UniProtKB-UniRule"/>
</dbReference>
<reference evidence="16 17" key="1">
    <citation type="submission" date="2013-12" db="EMBL/GenBank/DDBJ databases">
        <authorList>
            <person name="Wang R."/>
            <person name="Li Y."/>
            <person name="Zheng H."/>
            <person name="Xin J."/>
        </authorList>
    </citation>
    <scope>NUCLEOTIDE SEQUENCE [LARGE SCALE GENOMIC DNA]</scope>
    <source>
        <strain evidence="16 17">87001</strain>
    </source>
</reference>
<comment type="pathway">
    <text evidence="2 14">Carbohydrate degradation; glycolysis; pyruvate from D-glyceraldehyde 3-phosphate: step 5/5.</text>
</comment>